<evidence type="ECO:0000256" key="4">
    <source>
        <dbReference type="ARBA" id="ARBA00022806"/>
    </source>
</evidence>
<feature type="region of interest" description="Disordered" evidence="6">
    <location>
        <begin position="97"/>
        <end position="166"/>
    </location>
</feature>
<dbReference type="GO" id="GO:0005524">
    <property type="term" value="F:ATP binding"/>
    <property type="evidence" value="ECO:0007669"/>
    <property type="project" value="UniProtKB-KW"/>
</dbReference>
<dbReference type="PANTHER" id="PTHR10887:SF495">
    <property type="entry name" value="HELICASE SENATAXIN ISOFORM X1-RELATED"/>
    <property type="match status" value="1"/>
</dbReference>
<evidence type="ECO:0008006" key="11">
    <source>
        <dbReference type="Google" id="ProtNLM"/>
    </source>
</evidence>
<dbReference type="Proteomes" id="UP001355207">
    <property type="component" value="Chromosome 5"/>
</dbReference>
<dbReference type="InterPro" id="IPR045055">
    <property type="entry name" value="DNA2/NAM7-like"/>
</dbReference>
<keyword evidence="2" id="KW-0547">Nucleotide-binding</keyword>
<evidence type="ECO:0000256" key="3">
    <source>
        <dbReference type="ARBA" id="ARBA00022801"/>
    </source>
</evidence>
<feature type="compositionally biased region" description="Low complexity" evidence="6">
    <location>
        <begin position="40"/>
        <end position="57"/>
    </location>
</feature>
<organism evidence="9 10">
    <name type="scientific">Kwoniella dendrophila CBS 6074</name>
    <dbReference type="NCBI Taxonomy" id="1295534"/>
    <lineage>
        <taxon>Eukaryota</taxon>
        <taxon>Fungi</taxon>
        <taxon>Dikarya</taxon>
        <taxon>Basidiomycota</taxon>
        <taxon>Agaricomycotina</taxon>
        <taxon>Tremellomycetes</taxon>
        <taxon>Tremellales</taxon>
        <taxon>Cryptococcaceae</taxon>
        <taxon>Kwoniella</taxon>
    </lineage>
</organism>
<dbReference type="AlphaFoldDB" id="A0AAX4JV52"/>
<feature type="domain" description="DNA2/NAM7 helicase-like C-terminal" evidence="8">
    <location>
        <begin position="836"/>
        <end position="1046"/>
    </location>
</feature>
<dbReference type="GeneID" id="91094694"/>
<feature type="region of interest" description="Disordered" evidence="6">
    <location>
        <begin position="33"/>
        <end position="57"/>
    </location>
</feature>
<dbReference type="GO" id="GO:0016787">
    <property type="term" value="F:hydrolase activity"/>
    <property type="evidence" value="ECO:0007669"/>
    <property type="project" value="UniProtKB-KW"/>
</dbReference>
<accession>A0AAX4JV52</accession>
<evidence type="ECO:0000256" key="6">
    <source>
        <dbReference type="SAM" id="MobiDB-lite"/>
    </source>
</evidence>
<feature type="region of interest" description="Disordered" evidence="6">
    <location>
        <begin position="210"/>
        <end position="235"/>
    </location>
</feature>
<dbReference type="EMBL" id="CP144102">
    <property type="protein sequence ID" value="WWC89106.1"/>
    <property type="molecule type" value="Genomic_DNA"/>
</dbReference>
<comment type="similarity">
    <text evidence="1">Belongs to the DNA2/NAM7 helicase family.</text>
</comment>
<evidence type="ECO:0000313" key="9">
    <source>
        <dbReference type="EMBL" id="WWC89106.1"/>
    </source>
</evidence>
<keyword evidence="3" id="KW-0378">Hydrolase</keyword>
<dbReference type="InterPro" id="IPR041679">
    <property type="entry name" value="DNA2/NAM7-like_C"/>
</dbReference>
<keyword evidence="4" id="KW-0347">Helicase</keyword>
<feature type="domain" description="DNA2/NAM7 helicase helicase" evidence="7">
    <location>
        <begin position="613"/>
        <end position="827"/>
    </location>
</feature>
<keyword evidence="10" id="KW-1185">Reference proteome</keyword>
<dbReference type="InterPro" id="IPR041677">
    <property type="entry name" value="DNA2/NAM7_AAA_11"/>
</dbReference>
<dbReference type="Gene3D" id="3.40.50.300">
    <property type="entry name" value="P-loop containing nucleotide triphosphate hydrolases"/>
    <property type="match status" value="2"/>
</dbReference>
<evidence type="ECO:0000256" key="5">
    <source>
        <dbReference type="ARBA" id="ARBA00022840"/>
    </source>
</evidence>
<dbReference type="FunFam" id="3.40.50.300:FF:000326">
    <property type="entry name" value="P-loop containing nucleoside triphosphate hydrolase"/>
    <property type="match status" value="1"/>
</dbReference>
<dbReference type="Pfam" id="PF13086">
    <property type="entry name" value="AAA_11"/>
    <property type="match status" value="1"/>
</dbReference>
<evidence type="ECO:0000259" key="7">
    <source>
        <dbReference type="Pfam" id="PF13086"/>
    </source>
</evidence>
<evidence type="ECO:0000259" key="8">
    <source>
        <dbReference type="Pfam" id="PF13087"/>
    </source>
</evidence>
<dbReference type="InterPro" id="IPR047187">
    <property type="entry name" value="SF1_C_Upf1"/>
</dbReference>
<feature type="compositionally biased region" description="Low complexity" evidence="6">
    <location>
        <begin position="123"/>
        <end position="143"/>
    </location>
</feature>
<proteinExistence type="inferred from homology"/>
<gene>
    <name evidence="9" type="ORF">L201_004024</name>
</gene>
<dbReference type="PANTHER" id="PTHR10887">
    <property type="entry name" value="DNA2/NAM7 HELICASE FAMILY"/>
    <property type="match status" value="1"/>
</dbReference>
<keyword evidence="5" id="KW-0067">ATP-binding</keyword>
<dbReference type="Pfam" id="PF13087">
    <property type="entry name" value="AAA_12"/>
    <property type="match status" value="1"/>
</dbReference>
<dbReference type="InterPro" id="IPR027417">
    <property type="entry name" value="P-loop_NTPase"/>
</dbReference>
<reference evidence="9 10" key="1">
    <citation type="submission" date="2024-01" db="EMBL/GenBank/DDBJ databases">
        <title>Comparative genomics of Cryptococcus and Kwoniella reveals pathogenesis evolution and contrasting modes of karyotype evolution via chromosome fusion or intercentromeric recombination.</title>
        <authorList>
            <person name="Coelho M.A."/>
            <person name="David-Palma M."/>
            <person name="Shea T."/>
            <person name="Bowers K."/>
            <person name="McGinley-Smith S."/>
            <person name="Mohammad A.W."/>
            <person name="Gnirke A."/>
            <person name="Yurkov A.M."/>
            <person name="Nowrousian M."/>
            <person name="Sun S."/>
            <person name="Cuomo C.A."/>
            <person name="Heitman J."/>
        </authorList>
    </citation>
    <scope>NUCLEOTIDE SEQUENCE [LARGE SCALE GENOMIC DNA]</scope>
    <source>
        <strain evidence="9 10">CBS 6074</strain>
    </source>
</reference>
<dbReference type="GO" id="GO:0005694">
    <property type="term" value="C:chromosome"/>
    <property type="evidence" value="ECO:0007669"/>
    <property type="project" value="UniProtKB-ARBA"/>
</dbReference>
<sequence length="1085" mass="122193">MHGPLISEILAKVRRSTRLITLRGSTSIGRKCLSNSLTPTSRSASSRGCPSSGSTLSASNIARSIPINNDSIDNHQSTFDRAFHTSSKPFAQVLPDDKSWNYHQSSPPPPPSKPSTIDTLPDNFPSSSFYPSNNSQRSSSWPSRKGKEKALPPKPRSIQDESDLEQSSFKITSENIDEVFQSSLEADDDTPFDGLTEEEIIGLVESMGESHLDLESESLPEQDPAPQLPSEAIDPFAPPKAVQAYNEKMLIDQTTKDKLPPLPIPNFPPDDKTRFDWRTRALSQKKKFSYFNWFGNNLPHRKEAPWTKLQYGENYREELDRYTKHFQPLLEAEQAEEERIFNERIAEWSFERLKREGYTLDEMRGSIKYQPKSLVGLYTVYNFIRGKGDRELPFNRFTVGTNVVISRIDPKVDPVGGIINGKHKLIGSVWNSTKGNLRIMFSENIEDIESGNWRLDVAPNDFAFQRQIEALKALNLDIFQQDMGDFPNKISAQPIKEAAQSTSTQKQKRKYQTILRGTSLRDHLLRAFQEDYTVPEKSHSSINANLPQHVTDHIVQDPNQMLPSDLDAIPLVTPQRKIATSILAKNQLIQSWTERYRHAGKPLKIEGDPDVGLNESQMRAIAMMLSERSSLVQGPPGTGKTRVIIETIKLLKKHWQIPYPILVTAHTNVAVDNLLSGLRKQDLKALRFGAMNRIPEEFGDWTLDRMIGKHPNWFQLEQARKEKDLLLEKKLKFGPTAEGEARLGKLNQKIWAIRQDIMRDVLLDADVVCTTCLSATSKALQGIDFPIVFLDEASMATEPLSLVPLTKGSSHVAIIGDHKQLPPVIVSPEAHAGGLATSLFERLIHEGNIPSIMLDTQYRMHPSLASFPSKTFYSGLLKDGTPPADRLAPETEFLLKDEQGNRKNITFLNHDHPESPMAKSIANYGDAEYVCDVIADLMYKNPDLKASQIGIITPYLSQLRLLSNHLSDSNRRSAFIDLLGNERTKELDDIEIKTVDGFEGREKQVIIFSCVRCNDGGWIGFLSDWRRVNVALTRAKKALIMIGSKKTLQKARVGKNAEELLPSGGTKVWRELIGWLEKENNIMDI</sequence>
<evidence type="ECO:0000256" key="2">
    <source>
        <dbReference type="ARBA" id="ARBA00022741"/>
    </source>
</evidence>
<protein>
    <recommendedName>
        <fullName evidence="11">DNA helicase</fullName>
    </recommendedName>
</protein>
<dbReference type="GO" id="GO:0004386">
    <property type="term" value="F:helicase activity"/>
    <property type="evidence" value="ECO:0007669"/>
    <property type="project" value="UniProtKB-KW"/>
</dbReference>
<name>A0AAX4JV52_9TREE</name>
<evidence type="ECO:0000313" key="10">
    <source>
        <dbReference type="Proteomes" id="UP001355207"/>
    </source>
</evidence>
<evidence type="ECO:0000256" key="1">
    <source>
        <dbReference type="ARBA" id="ARBA00007913"/>
    </source>
</evidence>
<dbReference type="SUPFAM" id="SSF52540">
    <property type="entry name" value="P-loop containing nucleoside triphosphate hydrolases"/>
    <property type="match status" value="1"/>
</dbReference>
<dbReference type="CDD" id="cd18808">
    <property type="entry name" value="SF1_C_Upf1"/>
    <property type="match status" value="1"/>
</dbReference>
<dbReference type="RefSeq" id="XP_066075869.1">
    <property type="nucleotide sequence ID" value="XM_066219772.1"/>
</dbReference>